<sequence>MQETHSNTADPALSQMPRSLSKSAFAKFVEVSPGRISQMVKQGLPVEADGKIDVARGKLWISENINHTRAASHAKGPTLFGEEKQKTSLTAERARLAKEQADAAEIKNAILRKELVHASDVEREWAAVLRKVRAGVLAVPSRVRQLLPHLTPHDVEVFDNELRRALEDLANDD</sequence>
<organism evidence="1 2">
    <name type="scientific">Martelella lutilitoris</name>
    <dbReference type="NCBI Taxonomy" id="2583532"/>
    <lineage>
        <taxon>Bacteria</taxon>
        <taxon>Pseudomonadati</taxon>
        <taxon>Pseudomonadota</taxon>
        <taxon>Alphaproteobacteria</taxon>
        <taxon>Hyphomicrobiales</taxon>
        <taxon>Aurantimonadaceae</taxon>
        <taxon>Martelella</taxon>
    </lineage>
</organism>
<evidence type="ECO:0000313" key="1">
    <source>
        <dbReference type="EMBL" id="QQM31977.1"/>
    </source>
</evidence>
<dbReference type="RefSeq" id="WP_200337453.1">
    <property type="nucleotide sequence ID" value="NZ_CP066786.1"/>
</dbReference>
<dbReference type="Proteomes" id="UP000596083">
    <property type="component" value="Chromosome"/>
</dbReference>
<name>A0A7T7HMZ2_9HYPH</name>
<dbReference type="AlphaFoldDB" id="A0A7T7HMZ2"/>
<protein>
    <submittedName>
        <fullName evidence="1">DNA packaging protein</fullName>
    </submittedName>
</protein>
<evidence type="ECO:0000313" key="2">
    <source>
        <dbReference type="Proteomes" id="UP000596083"/>
    </source>
</evidence>
<dbReference type="KEGG" id="mlut:JET14_07390"/>
<reference evidence="1 2" key="1">
    <citation type="submission" date="2020-12" db="EMBL/GenBank/DDBJ databases">
        <authorList>
            <person name="Zheng R.K."/>
            <person name="Sun C.M."/>
        </authorList>
    </citation>
    <scope>NUCLEOTIDE SEQUENCE [LARGE SCALE GENOMIC DNA]</scope>
    <source>
        <strain evidence="1 2">ZRK001</strain>
    </source>
</reference>
<gene>
    <name evidence="1" type="ORF">JET14_07390</name>
</gene>
<accession>A0A7T7HMZ2</accession>
<dbReference type="EMBL" id="CP066786">
    <property type="protein sequence ID" value="QQM31977.1"/>
    <property type="molecule type" value="Genomic_DNA"/>
</dbReference>
<proteinExistence type="predicted"/>